<dbReference type="RefSeq" id="WP_204804587.1">
    <property type="nucleotide sequence ID" value="NZ_JACSNX010000014.1"/>
</dbReference>
<keyword evidence="1" id="KW-0479">Metal-binding</keyword>
<accession>A0ABS2FXM3</accession>
<dbReference type="Proteomes" id="UP000719500">
    <property type="component" value="Unassembled WGS sequence"/>
</dbReference>
<dbReference type="InterPro" id="IPR029052">
    <property type="entry name" value="Metallo-depent_PP-like"/>
</dbReference>
<dbReference type="PANTHER" id="PTHR31302">
    <property type="entry name" value="TRANSMEMBRANE PROTEIN WITH METALLOPHOSPHOESTERASE DOMAIN-RELATED"/>
    <property type="match status" value="1"/>
</dbReference>
<comment type="caution">
    <text evidence="4">The sequence shown here is derived from an EMBL/GenBank/DDBJ whole genome shotgun (WGS) entry which is preliminary data.</text>
</comment>
<dbReference type="InterPro" id="IPR004843">
    <property type="entry name" value="Calcineurin-like_PHP"/>
</dbReference>
<gene>
    <name evidence="4" type="ORF">H9X91_09420</name>
</gene>
<evidence type="ECO:0000313" key="4">
    <source>
        <dbReference type="EMBL" id="MBM6851652.1"/>
    </source>
</evidence>
<dbReference type="SUPFAM" id="SSF56300">
    <property type="entry name" value="Metallo-dependent phosphatases"/>
    <property type="match status" value="1"/>
</dbReference>
<sequence length="286" mass="31201">MPKHPRRRSRRKLAALALSVLCLAGFLYWSNTALQVTRFSPAFTDLPAGFDGCRIVVLSDLHGAGFGRHHQDLFDKVAAEQPEYIFFLGDLEDKYRGPEDGYAAEIARGLSAIAPTYYVTGNHEWAIGEVPKLKEILAANGVTVLSNQFVTLERNGDAIVLAGIDDPNGYADQKTPEELAAEVYAAHGDPFWILLAHRNNRFASQYSLLGADLVCSGHAHGGIIRLPFTDGLVSHDLDLFPSYTAGLYAENGSVLFVTRGLGNSGPSFRVFNRPEVAVVTLRRAAD</sequence>
<evidence type="ECO:0000256" key="2">
    <source>
        <dbReference type="ARBA" id="ARBA00022801"/>
    </source>
</evidence>
<organism evidence="4 5">
    <name type="scientific">Oscillibacter valericigenes</name>
    <dbReference type="NCBI Taxonomy" id="351091"/>
    <lineage>
        <taxon>Bacteria</taxon>
        <taxon>Bacillati</taxon>
        <taxon>Bacillota</taxon>
        <taxon>Clostridia</taxon>
        <taxon>Eubacteriales</taxon>
        <taxon>Oscillospiraceae</taxon>
        <taxon>Oscillibacter</taxon>
    </lineage>
</organism>
<feature type="domain" description="Calcineurin-like phosphoesterase" evidence="3">
    <location>
        <begin position="54"/>
        <end position="221"/>
    </location>
</feature>
<protein>
    <submittedName>
        <fullName evidence="4">Metallophosphoesterase family protein</fullName>
    </submittedName>
</protein>
<name>A0ABS2FXM3_9FIRM</name>
<reference evidence="4 5" key="1">
    <citation type="journal article" date="2021" name="Sci. Rep.">
        <title>The distribution of antibiotic resistance genes in chicken gut microbiota commensals.</title>
        <authorList>
            <person name="Juricova H."/>
            <person name="Matiasovicova J."/>
            <person name="Kubasova T."/>
            <person name="Cejkova D."/>
            <person name="Rychlik I."/>
        </authorList>
    </citation>
    <scope>NUCLEOTIDE SEQUENCE [LARGE SCALE GENOMIC DNA]</scope>
    <source>
        <strain evidence="4 5">An411</strain>
    </source>
</reference>
<dbReference type="EMBL" id="JACSNX010000014">
    <property type="protein sequence ID" value="MBM6851652.1"/>
    <property type="molecule type" value="Genomic_DNA"/>
</dbReference>
<evidence type="ECO:0000259" key="3">
    <source>
        <dbReference type="Pfam" id="PF00149"/>
    </source>
</evidence>
<dbReference type="PANTHER" id="PTHR31302:SF31">
    <property type="entry name" value="PHOSPHODIESTERASE YAEI"/>
    <property type="match status" value="1"/>
</dbReference>
<evidence type="ECO:0000313" key="5">
    <source>
        <dbReference type="Proteomes" id="UP000719500"/>
    </source>
</evidence>
<dbReference type="InterPro" id="IPR051158">
    <property type="entry name" value="Metallophosphoesterase_sf"/>
</dbReference>
<proteinExistence type="predicted"/>
<evidence type="ECO:0000256" key="1">
    <source>
        <dbReference type="ARBA" id="ARBA00022723"/>
    </source>
</evidence>
<dbReference type="Gene3D" id="3.60.21.10">
    <property type="match status" value="1"/>
</dbReference>
<keyword evidence="2" id="KW-0378">Hydrolase</keyword>
<dbReference type="Pfam" id="PF00149">
    <property type="entry name" value="Metallophos"/>
    <property type="match status" value="1"/>
</dbReference>
<keyword evidence="5" id="KW-1185">Reference proteome</keyword>